<feature type="binding site" evidence="10">
    <location>
        <position position="131"/>
    </location>
    <ligand>
        <name>Ca(2+)</name>
        <dbReference type="ChEBI" id="CHEBI:29108"/>
        <label>1</label>
    </ligand>
</feature>
<dbReference type="EMBL" id="JABWDY010005710">
    <property type="protein sequence ID" value="KAF5204213.1"/>
    <property type="molecule type" value="Genomic_DNA"/>
</dbReference>
<keyword evidence="17" id="KW-1185">Reference proteome</keyword>
<evidence type="ECO:0000313" key="16">
    <source>
        <dbReference type="EMBL" id="KAF5204213.1"/>
    </source>
</evidence>
<comment type="caution">
    <text evidence="16">The sequence shown here is derived from an EMBL/GenBank/DDBJ whole genome shotgun (WGS) entry which is preliminary data.</text>
</comment>
<gene>
    <name evidence="16" type="ORF">FRX31_006201</name>
</gene>
<comment type="similarity">
    <text evidence="13">Belongs to the peroxidase family.</text>
</comment>
<dbReference type="SUPFAM" id="SSF55724">
    <property type="entry name" value="Mog1p/PsbP-like"/>
    <property type="match status" value="1"/>
</dbReference>
<feature type="disulfide bond" evidence="12">
    <location>
        <begin position="163"/>
        <end position="367"/>
    </location>
</feature>
<dbReference type="Gene3D" id="1.10.420.10">
    <property type="entry name" value="Peroxidase, domain 2"/>
    <property type="match status" value="1"/>
</dbReference>
<dbReference type="Proteomes" id="UP000554482">
    <property type="component" value="Unassembled WGS sequence"/>
</dbReference>
<dbReference type="InterPro" id="IPR010255">
    <property type="entry name" value="Haem_peroxidase_sf"/>
</dbReference>
<dbReference type="GO" id="GO:0006979">
    <property type="term" value="P:response to oxidative stress"/>
    <property type="evidence" value="ECO:0007669"/>
    <property type="project" value="InterPro"/>
</dbReference>
<dbReference type="PROSITE" id="PS50873">
    <property type="entry name" value="PEROXIDASE_4"/>
    <property type="match status" value="1"/>
</dbReference>
<keyword evidence="10" id="KW-0106">Calcium</keyword>
<keyword evidence="6 10" id="KW-0408">Iron</keyword>
<dbReference type="InterPro" id="IPR016123">
    <property type="entry name" value="Mog1/PsbP_a/b/a-sand"/>
</dbReference>
<evidence type="ECO:0000256" key="6">
    <source>
        <dbReference type="ARBA" id="ARBA00023004"/>
    </source>
</evidence>
<feature type="binding site" description="axial binding residue" evidence="10">
    <location>
        <position position="235"/>
    </location>
    <ligand>
        <name>heme b</name>
        <dbReference type="ChEBI" id="CHEBI:60344"/>
    </ligand>
    <ligandPart>
        <name>Fe</name>
        <dbReference type="ChEBI" id="CHEBI:18248"/>
    </ligandPart>
</feature>
<dbReference type="CDD" id="cd00693">
    <property type="entry name" value="secretory_peroxidase"/>
    <property type="match status" value="1"/>
</dbReference>
<evidence type="ECO:0000256" key="11">
    <source>
        <dbReference type="PIRSR" id="PIRSR600823-4"/>
    </source>
</evidence>
<dbReference type="InterPro" id="IPR019794">
    <property type="entry name" value="Peroxidases_AS"/>
</dbReference>
<evidence type="ECO:0000256" key="13">
    <source>
        <dbReference type="RuleBase" id="RU004241"/>
    </source>
</evidence>
<dbReference type="GO" id="GO:0140825">
    <property type="term" value="F:lactoperoxidase activity"/>
    <property type="evidence" value="ECO:0007669"/>
    <property type="project" value="UniProtKB-EC"/>
</dbReference>
<sequence length="498" mass="55397">MWEIAKKLGVLVLTVSLVLSLANQSGEQQQKNNGSGSRLDSASSSSFSWIRPLLFSTNDMKIDFNENTLEYDFYRDSCPQAEQIVRSTMHRLYKKHSSVAPALLRLLFHDCFIQGCDASVLLDSTSEFQSEKDTPPNHTLKGFHIIETIKSKLEEVCPATVSCADILVLSAREGVALAGGPYYPLPTGRRDSFVSFPEVASYELPSPHDDLSKTLTSFASRGFDERETVSLLGAHNIGKIHCRFFRNRLYNFQGTGLPDPSLDAGYLNLMRSRCNNSKSHSEEPGMNMGYEGKTGPGFGTHYYKTLMQGKGILHADQQLMAGEGTASWVEAYASERSLFRRDFAQVMMKLSSLRVLTRSLGQIRLNCSRGSFETQQHHNNIYYGTAASAANYGGYGGNSSKKDSAEQLALNNLALPDVDLQGLISGADNVRYEERKDEKGQVYYVYEIEGVSARSLISVTCATNKPYAHFVNAPTPEWKRDQEMLTHIHESFKTIGSF</sequence>
<name>A0A7J6X492_THATH</name>
<evidence type="ECO:0000256" key="2">
    <source>
        <dbReference type="ARBA" id="ARBA00022559"/>
    </source>
</evidence>
<dbReference type="AlphaFoldDB" id="A0A7J6X492"/>
<dbReference type="PROSITE" id="PS00436">
    <property type="entry name" value="PEROXIDASE_2"/>
    <property type="match status" value="1"/>
</dbReference>
<feature type="chain" id="PRO_5029776989" evidence="14">
    <location>
        <begin position="21"/>
        <end position="498"/>
    </location>
</feature>
<dbReference type="InterPro" id="IPR033905">
    <property type="entry name" value="Secretory_peroxidase"/>
</dbReference>
<dbReference type="GO" id="GO:0042744">
    <property type="term" value="P:hydrogen peroxide catabolic process"/>
    <property type="evidence" value="ECO:0007669"/>
    <property type="project" value="InterPro"/>
</dbReference>
<feature type="binding site" evidence="10">
    <location>
        <position position="119"/>
    </location>
    <ligand>
        <name>Ca(2+)</name>
        <dbReference type="ChEBI" id="CHEBI:29108"/>
        <label>1</label>
    </ligand>
</feature>
<feature type="signal peptide" evidence="14">
    <location>
        <begin position="1"/>
        <end position="20"/>
    </location>
</feature>
<evidence type="ECO:0000313" key="17">
    <source>
        <dbReference type="Proteomes" id="UP000554482"/>
    </source>
</evidence>
<comment type="catalytic activity">
    <reaction evidence="1">
        <text>2 a phenolic donor + H2O2 = 2 a phenolic radical donor + 2 H2O</text>
        <dbReference type="Rhea" id="RHEA:56136"/>
        <dbReference type="ChEBI" id="CHEBI:15377"/>
        <dbReference type="ChEBI" id="CHEBI:16240"/>
        <dbReference type="ChEBI" id="CHEBI:139520"/>
        <dbReference type="ChEBI" id="CHEBI:139521"/>
        <dbReference type="EC" id="1.11.1.7"/>
    </reaction>
</comment>
<accession>A0A7J6X492</accession>
<dbReference type="PANTHER" id="PTHR31235">
    <property type="entry name" value="PEROXIDASE 25-RELATED"/>
    <property type="match status" value="1"/>
</dbReference>
<dbReference type="Gene3D" id="3.40.1000.10">
    <property type="entry name" value="Mog1/PsbP, alpha/beta/alpha sandwich"/>
    <property type="match status" value="1"/>
</dbReference>
<feature type="disulfide bond" evidence="12">
    <location>
        <begin position="78"/>
        <end position="157"/>
    </location>
</feature>
<dbReference type="GO" id="GO:0020037">
    <property type="term" value="F:heme binding"/>
    <property type="evidence" value="ECO:0007669"/>
    <property type="project" value="InterPro"/>
</dbReference>
<evidence type="ECO:0000256" key="12">
    <source>
        <dbReference type="PIRSR" id="PIRSR600823-5"/>
    </source>
</evidence>
<keyword evidence="7 12" id="KW-1015">Disulfide bond</keyword>
<dbReference type="FunFam" id="1.10.420.10:FF:000001">
    <property type="entry name" value="Peroxidase"/>
    <property type="match status" value="1"/>
</dbReference>
<proteinExistence type="inferred from homology"/>
<dbReference type="PRINTS" id="PR00458">
    <property type="entry name" value="PEROXIDASE"/>
</dbReference>
<feature type="binding site" evidence="10">
    <location>
        <position position="115"/>
    </location>
    <ligand>
        <name>Ca(2+)</name>
        <dbReference type="ChEBI" id="CHEBI:29108"/>
        <label>1</label>
    </ligand>
</feature>
<feature type="disulfide bond" evidence="12">
    <location>
        <begin position="242"/>
        <end position="274"/>
    </location>
</feature>
<dbReference type="PRINTS" id="PR00461">
    <property type="entry name" value="PLPEROXIDASE"/>
</dbReference>
<keyword evidence="14" id="KW-0732">Signal</keyword>
<reference evidence="16 17" key="1">
    <citation type="submission" date="2020-06" db="EMBL/GenBank/DDBJ databases">
        <title>Transcriptomic and genomic resources for Thalictrum thalictroides and T. hernandezii: Facilitating candidate gene discovery in an emerging model plant lineage.</title>
        <authorList>
            <person name="Arias T."/>
            <person name="Riano-Pachon D.M."/>
            <person name="Di Stilio V.S."/>
        </authorList>
    </citation>
    <scope>NUCLEOTIDE SEQUENCE [LARGE SCALE GENOMIC DNA]</scope>
    <source>
        <strain evidence="17">cv. WT478/WT964</strain>
        <tissue evidence="16">Leaves</tissue>
    </source>
</reference>
<feature type="site" description="Transition state stabilizer" evidence="11">
    <location>
        <position position="105"/>
    </location>
</feature>
<keyword evidence="5" id="KW-0560">Oxidoreductase</keyword>
<comment type="cofactor">
    <cofactor evidence="10">
        <name>heme b</name>
        <dbReference type="ChEBI" id="CHEBI:60344"/>
    </cofactor>
    <text evidence="10">Binds 1 heme b (iron(II)-protoporphyrin IX) group per subunit.</text>
</comment>
<dbReference type="FunFam" id="1.10.520.10:FF:000010">
    <property type="entry name" value="Peroxidase"/>
    <property type="match status" value="1"/>
</dbReference>
<feature type="binding site" evidence="10">
    <location>
        <position position="294"/>
    </location>
    <ligand>
        <name>Ca(2+)</name>
        <dbReference type="ChEBI" id="CHEBI:29108"/>
        <label>2</label>
    </ligand>
</feature>
<dbReference type="InterPro" id="IPR000823">
    <property type="entry name" value="Peroxidase_pln"/>
</dbReference>
<feature type="binding site" evidence="10">
    <location>
        <position position="110"/>
    </location>
    <ligand>
        <name>Ca(2+)</name>
        <dbReference type="ChEBI" id="CHEBI:29108"/>
        <label>1</label>
    </ligand>
</feature>
<evidence type="ECO:0000256" key="5">
    <source>
        <dbReference type="ARBA" id="ARBA00023002"/>
    </source>
</evidence>
<comment type="cofactor">
    <cofactor evidence="10">
        <name>Ca(2+)</name>
        <dbReference type="ChEBI" id="CHEBI:29108"/>
    </cofactor>
    <text evidence="10">Binds 2 calcium ions per subunit.</text>
</comment>
<feature type="disulfide bond" evidence="12">
    <location>
        <begin position="111"/>
        <end position="116"/>
    </location>
</feature>
<dbReference type="Gene3D" id="1.10.520.10">
    <property type="match status" value="1"/>
</dbReference>
<keyword evidence="4 10" id="KW-0479">Metal-binding</keyword>
<feature type="binding site" evidence="10">
    <location>
        <position position="117"/>
    </location>
    <ligand>
        <name>Ca(2+)</name>
        <dbReference type="ChEBI" id="CHEBI:29108"/>
        <label>1</label>
    </ligand>
</feature>
<dbReference type="Pfam" id="PF00141">
    <property type="entry name" value="peroxidase"/>
    <property type="match status" value="1"/>
</dbReference>
<evidence type="ECO:0000259" key="15">
    <source>
        <dbReference type="PROSITE" id="PS50873"/>
    </source>
</evidence>
<evidence type="ECO:0000256" key="3">
    <source>
        <dbReference type="ARBA" id="ARBA00022617"/>
    </source>
</evidence>
<dbReference type="SUPFAM" id="SSF48113">
    <property type="entry name" value="Heme-dependent peroxidases"/>
    <property type="match status" value="1"/>
</dbReference>
<keyword evidence="3" id="KW-0349">Heme</keyword>
<dbReference type="GO" id="GO:0046872">
    <property type="term" value="F:metal ion binding"/>
    <property type="evidence" value="ECO:0007669"/>
    <property type="project" value="UniProtKB-KW"/>
</dbReference>
<feature type="active site" description="Proton acceptor" evidence="8">
    <location>
        <position position="109"/>
    </location>
</feature>
<feature type="domain" description="Plant heme peroxidase family profile" evidence="15">
    <location>
        <begin position="68"/>
        <end position="371"/>
    </location>
</feature>
<evidence type="ECO:0000256" key="14">
    <source>
        <dbReference type="SAM" id="SignalP"/>
    </source>
</evidence>
<feature type="binding site" evidence="9">
    <location>
        <position position="205"/>
    </location>
    <ligand>
        <name>substrate</name>
    </ligand>
</feature>
<evidence type="ECO:0000256" key="1">
    <source>
        <dbReference type="ARBA" id="ARBA00000189"/>
    </source>
</evidence>
<evidence type="ECO:0000256" key="4">
    <source>
        <dbReference type="ARBA" id="ARBA00022723"/>
    </source>
</evidence>
<evidence type="ECO:0000256" key="7">
    <source>
        <dbReference type="ARBA" id="ARBA00023157"/>
    </source>
</evidence>
<keyword evidence="2 16" id="KW-0575">Peroxidase</keyword>
<organism evidence="16 17">
    <name type="scientific">Thalictrum thalictroides</name>
    <name type="common">Rue-anemone</name>
    <name type="synonym">Anemone thalictroides</name>
    <dbReference type="NCBI Taxonomy" id="46969"/>
    <lineage>
        <taxon>Eukaryota</taxon>
        <taxon>Viridiplantae</taxon>
        <taxon>Streptophyta</taxon>
        <taxon>Embryophyta</taxon>
        <taxon>Tracheophyta</taxon>
        <taxon>Spermatophyta</taxon>
        <taxon>Magnoliopsida</taxon>
        <taxon>Ranunculales</taxon>
        <taxon>Ranunculaceae</taxon>
        <taxon>Thalictroideae</taxon>
        <taxon>Thalictrum</taxon>
    </lineage>
</organism>
<protein>
    <submittedName>
        <fullName evidence="16">Peroxidase</fullName>
    </submittedName>
</protein>
<dbReference type="InterPro" id="IPR002016">
    <property type="entry name" value="Haem_peroxidase"/>
</dbReference>
<evidence type="ECO:0000256" key="10">
    <source>
        <dbReference type="PIRSR" id="PIRSR600823-3"/>
    </source>
</evidence>
<evidence type="ECO:0000256" key="8">
    <source>
        <dbReference type="PIRSR" id="PIRSR600823-1"/>
    </source>
</evidence>
<evidence type="ECO:0000256" key="9">
    <source>
        <dbReference type="PIRSR" id="PIRSR600823-2"/>
    </source>
</evidence>
<dbReference type="OrthoDB" id="2113341at2759"/>